<name>A0AAE0EZM7_9CHLO</name>
<feature type="region of interest" description="Disordered" evidence="1">
    <location>
        <begin position="56"/>
        <end position="105"/>
    </location>
</feature>
<proteinExistence type="predicted"/>
<comment type="caution">
    <text evidence="3">The sequence shown here is derived from an EMBL/GenBank/DDBJ whole genome shotgun (WGS) entry which is preliminary data.</text>
</comment>
<protein>
    <submittedName>
        <fullName evidence="3">Uncharacterized protein</fullName>
    </submittedName>
</protein>
<dbReference type="Proteomes" id="UP001190700">
    <property type="component" value="Unassembled WGS sequence"/>
</dbReference>
<organism evidence="3 4">
    <name type="scientific">Cymbomonas tetramitiformis</name>
    <dbReference type="NCBI Taxonomy" id="36881"/>
    <lineage>
        <taxon>Eukaryota</taxon>
        <taxon>Viridiplantae</taxon>
        <taxon>Chlorophyta</taxon>
        <taxon>Pyramimonadophyceae</taxon>
        <taxon>Pyramimonadales</taxon>
        <taxon>Pyramimonadaceae</taxon>
        <taxon>Cymbomonas</taxon>
    </lineage>
</organism>
<reference evidence="3" key="2">
    <citation type="submission" date="2023-06" db="EMBL/GenBank/DDBJ databases">
        <title>Long-read-based genome assembly of the green algal bacterivore Cymbomonas tetramitiformis.</title>
        <authorList>
            <person name="Gyaltshen Y."/>
            <person name="Rozenberg A."/>
            <person name="Paasch A."/>
            <person name="Burns J.A."/>
            <person name="Warring S."/>
            <person name="Larson R."/>
            <person name="Maurer-Alcala X."/>
            <person name="Dacks J."/>
            <person name="Kim E."/>
        </authorList>
    </citation>
    <scope>NUCLEOTIDE SEQUENCE</scope>
    <source>
        <strain evidence="3">PLY_AMNH</strain>
    </source>
</reference>
<dbReference type="EMBL" id="LGRX02030117">
    <property type="protein sequence ID" value="KAK3246066.1"/>
    <property type="molecule type" value="Genomic_DNA"/>
</dbReference>
<evidence type="ECO:0000313" key="3">
    <source>
        <dbReference type="EMBL" id="KAK3246069.1"/>
    </source>
</evidence>
<gene>
    <name evidence="3" type="ORF">CYMTET_44383</name>
    <name evidence="2" type="ORF">CYMTET_44385</name>
</gene>
<sequence length="105" mass="11734">MSTSYKGGPYDGFHLDTKWCTGDDEPPLGGHNPPASKEFMDSWGTKEYMRTLMKRIEEYDSKRKPPGQAPIDGKTRGGTQGKAKFSAKGSNLQEMDMWVIRPPGH</sequence>
<feature type="region of interest" description="Disordered" evidence="1">
    <location>
        <begin position="21"/>
        <end position="42"/>
    </location>
</feature>
<evidence type="ECO:0000256" key="1">
    <source>
        <dbReference type="SAM" id="MobiDB-lite"/>
    </source>
</evidence>
<evidence type="ECO:0000313" key="4">
    <source>
        <dbReference type="Proteomes" id="UP001190700"/>
    </source>
</evidence>
<keyword evidence="4" id="KW-1185">Reference proteome</keyword>
<dbReference type="AlphaFoldDB" id="A0AAE0EZM7"/>
<dbReference type="EMBL" id="LGRX02030116">
    <property type="protein sequence ID" value="KAK3246069.1"/>
    <property type="molecule type" value="Genomic_DNA"/>
</dbReference>
<evidence type="ECO:0000313" key="2">
    <source>
        <dbReference type="EMBL" id="KAK3246066.1"/>
    </source>
</evidence>
<reference evidence="3 4" key="1">
    <citation type="journal article" date="2015" name="Genome Biol. Evol.">
        <title>Comparative Genomics of a Bacterivorous Green Alga Reveals Evolutionary Causalities and Consequences of Phago-Mixotrophic Mode of Nutrition.</title>
        <authorList>
            <person name="Burns J.A."/>
            <person name="Paasch A."/>
            <person name="Narechania A."/>
            <person name="Kim E."/>
        </authorList>
    </citation>
    <scope>NUCLEOTIDE SEQUENCE [LARGE SCALE GENOMIC DNA]</scope>
    <source>
        <strain evidence="3">PLY_AMNH</strain>
    </source>
</reference>
<accession>A0AAE0EZM7</accession>